<feature type="transmembrane region" description="Helical" evidence="1">
    <location>
        <begin position="21"/>
        <end position="48"/>
    </location>
</feature>
<name>A0A8D8TC24_9HEMI</name>
<dbReference type="AlphaFoldDB" id="A0A8D8TC24"/>
<keyword evidence="1" id="KW-0472">Membrane</keyword>
<organism evidence="2">
    <name type="scientific">Cacopsylla melanoneura</name>
    <dbReference type="NCBI Taxonomy" id="428564"/>
    <lineage>
        <taxon>Eukaryota</taxon>
        <taxon>Metazoa</taxon>
        <taxon>Ecdysozoa</taxon>
        <taxon>Arthropoda</taxon>
        <taxon>Hexapoda</taxon>
        <taxon>Insecta</taxon>
        <taxon>Pterygota</taxon>
        <taxon>Neoptera</taxon>
        <taxon>Paraneoptera</taxon>
        <taxon>Hemiptera</taxon>
        <taxon>Sternorrhyncha</taxon>
        <taxon>Psylloidea</taxon>
        <taxon>Psyllidae</taxon>
        <taxon>Psyllinae</taxon>
        <taxon>Cacopsylla</taxon>
    </lineage>
</organism>
<feature type="transmembrane region" description="Helical" evidence="1">
    <location>
        <begin position="54"/>
        <end position="72"/>
    </location>
</feature>
<keyword evidence="1" id="KW-1133">Transmembrane helix</keyword>
<accession>A0A8D8TC24</accession>
<dbReference type="EMBL" id="HBUF01273935">
    <property type="protein sequence ID" value="CAG6685896.1"/>
    <property type="molecule type" value="Transcribed_RNA"/>
</dbReference>
<keyword evidence="1" id="KW-0812">Transmembrane</keyword>
<reference evidence="2" key="1">
    <citation type="submission" date="2021-05" db="EMBL/GenBank/DDBJ databases">
        <authorList>
            <person name="Alioto T."/>
            <person name="Alioto T."/>
            <person name="Gomez Garrido J."/>
        </authorList>
    </citation>
    <scope>NUCLEOTIDE SEQUENCE</scope>
</reference>
<evidence type="ECO:0000313" key="2">
    <source>
        <dbReference type="EMBL" id="CAG6685896.1"/>
    </source>
</evidence>
<dbReference type="EMBL" id="HBUF01273934">
    <property type="protein sequence ID" value="CAG6685894.1"/>
    <property type="molecule type" value="Transcribed_RNA"/>
</dbReference>
<proteinExistence type="predicted"/>
<sequence>MCHIFLNIITPHLGSGLPLDLFLLVTTVLSTVSLLLILVLVFLFSFVLPTQYCWVFDVLPFLLQCYILLQVLRNYSFFHNFDNVYFFSFSQSYPNSTVL</sequence>
<dbReference type="EMBL" id="HBUF01273933">
    <property type="protein sequence ID" value="CAG6685892.1"/>
    <property type="molecule type" value="Transcribed_RNA"/>
</dbReference>
<evidence type="ECO:0000256" key="1">
    <source>
        <dbReference type="SAM" id="Phobius"/>
    </source>
</evidence>
<protein>
    <submittedName>
        <fullName evidence="2">Uncharacterized protein</fullName>
    </submittedName>
</protein>